<dbReference type="InterPro" id="IPR023772">
    <property type="entry name" value="DNA-bd_HTH_TetR-type_CS"/>
</dbReference>
<evidence type="ECO:0000259" key="4">
    <source>
        <dbReference type="PROSITE" id="PS50977"/>
    </source>
</evidence>
<proteinExistence type="predicted"/>
<dbReference type="Gene3D" id="1.10.357.10">
    <property type="entry name" value="Tetracycline Repressor, domain 2"/>
    <property type="match status" value="1"/>
</dbReference>
<dbReference type="PANTHER" id="PTHR43479">
    <property type="entry name" value="ACREF/ENVCD OPERON REPRESSOR-RELATED"/>
    <property type="match status" value="1"/>
</dbReference>
<organism evidence="5 6">
    <name type="scientific">Metabacillus sediminis</name>
    <dbReference type="NCBI Taxonomy" id="3117746"/>
    <lineage>
        <taxon>Bacteria</taxon>
        <taxon>Bacillati</taxon>
        <taxon>Bacillota</taxon>
        <taxon>Bacilli</taxon>
        <taxon>Bacillales</taxon>
        <taxon>Bacillaceae</taxon>
        <taxon>Metabacillus</taxon>
    </lineage>
</organism>
<evidence type="ECO:0000313" key="5">
    <source>
        <dbReference type="EMBL" id="WXB98582.1"/>
    </source>
</evidence>
<feature type="domain" description="HTH tetR-type" evidence="4">
    <location>
        <begin position="2"/>
        <end position="62"/>
    </location>
</feature>
<sequence>MKDREKIIINSAIKCFSQNGYHQTSIQEIADAAGVAKGSIYNYFGSKEDLLFSIFQHHFETLFEKMDELHEPDGDYRASFEKQLSSIFYINSTHKEVLHMQIREQIMKENSELFHYIKTVRLRLFAWYSERLGEVYGAEIKPFLYDLVILLEGMVKEFLVLMIKGKQTFPIPEMGPYLLKRMDYLIKSFNETGDQPLIQEEEAKIILSELKLAENKPKQRISDLLSLWIGEIKDDEDKLKTALVSLKDELNKSSVNEIIIESLYMYINQIENKSCHSYKNELDKWYGLYKKTI</sequence>
<evidence type="ECO:0000256" key="1">
    <source>
        <dbReference type="ARBA" id="ARBA00022491"/>
    </source>
</evidence>
<dbReference type="EMBL" id="CP147407">
    <property type="protein sequence ID" value="WXB98582.1"/>
    <property type="molecule type" value="Genomic_DNA"/>
</dbReference>
<dbReference type="Pfam" id="PF00440">
    <property type="entry name" value="TetR_N"/>
    <property type="match status" value="1"/>
</dbReference>
<protein>
    <submittedName>
        <fullName evidence="5">TetR/AcrR family transcriptional regulator</fullName>
    </submittedName>
</protein>
<dbReference type="PROSITE" id="PS01081">
    <property type="entry name" value="HTH_TETR_1"/>
    <property type="match status" value="1"/>
</dbReference>
<dbReference type="InterPro" id="IPR001647">
    <property type="entry name" value="HTH_TetR"/>
</dbReference>
<dbReference type="Proteomes" id="UP001377337">
    <property type="component" value="Chromosome"/>
</dbReference>
<evidence type="ECO:0000313" key="6">
    <source>
        <dbReference type="Proteomes" id="UP001377337"/>
    </source>
</evidence>
<dbReference type="PRINTS" id="PR00455">
    <property type="entry name" value="HTHTETR"/>
</dbReference>
<keyword evidence="2 3" id="KW-0238">DNA-binding</keyword>
<keyword evidence="1" id="KW-0678">Repressor</keyword>
<reference evidence="5 6" key="1">
    <citation type="submission" date="2024-02" db="EMBL/GenBank/DDBJ databases">
        <title>Seven novel Bacillus-like species.</title>
        <authorList>
            <person name="Liu G."/>
        </authorList>
    </citation>
    <scope>NUCLEOTIDE SEQUENCE [LARGE SCALE GENOMIC DNA]</scope>
    <source>
        <strain evidence="5 6">FJAT-52054</strain>
    </source>
</reference>
<gene>
    <name evidence="5" type="ORF">WCV65_08930</name>
</gene>
<keyword evidence="6" id="KW-1185">Reference proteome</keyword>
<dbReference type="InterPro" id="IPR050624">
    <property type="entry name" value="HTH-type_Tx_Regulator"/>
</dbReference>
<accession>A0ABZ2NM71</accession>
<dbReference type="PANTHER" id="PTHR43479:SF22">
    <property type="entry name" value="TRANSCRIPTIONAL REGULATOR, TETR FAMILY"/>
    <property type="match status" value="1"/>
</dbReference>
<dbReference type="PROSITE" id="PS50977">
    <property type="entry name" value="HTH_TETR_2"/>
    <property type="match status" value="1"/>
</dbReference>
<feature type="DNA-binding region" description="H-T-H motif" evidence="3">
    <location>
        <begin position="25"/>
        <end position="44"/>
    </location>
</feature>
<dbReference type="RefSeq" id="WP_338781693.1">
    <property type="nucleotide sequence ID" value="NZ_CP147407.1"/>
</dbReference>
<evidence type="ECO:0000256" key="2">
    <source>
        <dbReference type="ARBA" id="ARBA00023125"/>
    </source>
</evidence>
<name>A0ABZ2NM71_9BACI</name>
<evidence type="ECO:0000256" key="3">
    <source>
        <dbReference type="PROSITE-ProRule" id="PRU00335"/>
    </source>
</evidence>
<dbReference type="InterPro" id="IPR009057">
    <property type="entry name" value="Homeodomain-like_sf"/>
</dbReference>
<dbReference type="SUPFAM" id="SSF46689">
    <property type="entry name" value="Homeodomain-like"/>
    <property type="match status" value="1"/>
</dbReference>